<accession>A0A1F7TLA9</accession>
<dbReference type="GO" id="GO:0009150">
    <property type="term" value="P:purine ribonucleotide metabolic process"/>
    <property type="evidence" value="ECO:0007669"/>
    <property type="project" value="TreeGrafter"/>
</dbReference>
<dbReference type="InterPro" id="IPR019808">
    <property type="entry name" value="Histidine_triad_CS"/>
</dbReference>
<name>A0A1F7TLA9_9BACT</name>
<sequence length="138" mass="15035">MSDCVFCKIISGDIPSHKLYEDDVTLAFLDIHPVNAGHVLIVPKAHFENFAQTPKETVAALMDLSQRLAPAVLKAVGADAFNLSTNNGRAAGQLIAHTHFHLIPRFPTDGHKMWHGSDEHQDFAAVALKIKECVGRSA</sequence>
<dbReference type="InterPro" id="IPR036265">
    <property type="entry name" value="HIT-like_sf"/>
</dbReference>
<dbReference type="EMBL" id="MGDT01000007">
    <property type="protein sequence ID" value="OGL66347.1"/>
    <property type="molecule type" value="Genomic_DNA"/>
</dbReference>
<dbReference type="GO" id="GO:0006790">
    <property type="term" value="P:sulfur compound metabolic process"/>
    <property type="evidence" value="ECO:0007669"/>
    <property type="project" value="TreeGrafter"/>
</dbReference>
<evidence type="ECO:0000256" key="1">
    <source>
        <dbReference type="PIRSR" id="PIRSR601310-1"/>
    </source>
</evidence>
<dbReference type="InterPro" id="IPR039384">
    <property type="entry name" value="HINT"/>
</dbReference>
<protein>
    <recommendedName>
        <fullName evidence="4">HIT domain-containing protein</fullName>
    </recommendedName>
</protein>
<dbReference type="PANTHER" id="PTHR47670">
    <property type="entry name" value="ADENYLYLSULFATASE HINT3"/>
    <property type="match status" value="1"/>
</dbReference>
<dbReference type="CDD" id="cd01277">
    <property type="entry name" value="HINT_subgroup"/>
    <property type="match status" value="1"/>
</dbReference>
<gene>
    <name evidence="5" type="ORF">A2856_01465</name>
</gene>
<dbReference type="InterPro" id="IPR001310">
    <property type="entry name" value="Histidine_triad_HIT"/>
</dbReference>
<evidence type="ECO:0000256" key="3">
    <source>
        <dbReference type="PROSITE-ProRule" id="PRU00464"/>
    </source>
</evidence>
<dbReference type="PROSITE" id="PS51084">
    <property type="entry name" value="HIT_2"/>
    <property type="match status" value="1"/>
</dbReference>
<dbReference type="STRING" id="1802385.A2856_01465"/>
<feature type="short sequence motif" description="Histidine triad motif" evidence="2 3">
    <location>
        <begin position="97"/>
        <end position="101"/>
    </location>
</feature>
<feature type="active site" description="Tele-AMP-histidine intermediate" evidence="1">
    <location>
        <position position="99"/>
    </location>
</feature>
<dbReference type="InterPro" id="IPR011146">
    <property type="entry name" value="HIT-like"/>
</dbReference>
<dbReference type="PANTHER" id="PTHR47670:SF1">
    <property type="entry name" value="ADENYLYLSULFATASE HINT3"/>
    <property type="match status" value="1"/>
</dbReference>
<dbReference type="PROSITE" id="PS00892">
    <property type="entry name" value="HIT_1"/>
    <property type="match status" value="1"/>
</dbReference>
<organism evidence="5 6">
    <name type="scientific">Candidatus Uhrbacteria bacterium RIFCSPHIGHO2_01_FULL_63_20</name>
    <dbReference type="NCBI Taxonomy" id="1802385"/>
    <lineage>
        <taxon>Bacteria</taxon>
        <taxon>Candidatus Uhriibacteriota</taxon>
    </lineage>
</organism>
<dbReference type="PRINTS" id="PR00332">
    <property type="entry name" value="HISTRIAD"/>
</dbReference>
<evidence type="ECO:0000313" key="6">
    <source>
        <dbReference type="Proteomes" id="UP000177885"/>
    </source>
</evidence>
<reference evidence="5 6" key="1">
    <citation type="journal article" date="2016" name="Nat. Commun.">
        <title>Thousands of microbial genomes shed light on interconnected biogeochemical processes in an aquifer system.</title>
        <authorList>
            <person name="Anantharaman K."/>
            <person name="Brown C.T."/>
            <person name="Hug L.A."/>
            <person name="Sharon I."/>
            <person name="Castelle C.J."/>
            <person name="Probst A.J."/>
            <person name="Thomas B.C."/>
            <person name="Singh A."/>
            <person name="Wilkins M.J."/>
            <person name="Karaoz U."/>
            <person name="Brodie E.L."/>
            <person name="Williams K.H."/>
            <person name="Hubbard S.S."/>
            <person name="Banfield J.F."/>
        </authorList>
    </citation>
    <scope>NUCLEOTIDE SEQUENCE [LARGE SCALE GENOMIC DNA]</scope>
</reference>
<dbReference type="AlphaFoldDB" id="A0A1F7TLA9"/>
<dbReference type="SUPFAM" id="SSF54197">
    <property type="entry name" value="HIT-like"/>
    <property type="match status" value="1"/>
</dbReference>
<dbReference type="Pfam" id="PF01230">
    <property type="entry name" value="HIT"/>
    <property type="match status" value="1"/>
</dbReference>
<evidence type="ECO:0000313" key="5">
    <source>
        <dbReference type="EMBL" id="OGL66347.1"/>
    </source>
</evidence>
<evidence type="ECO:0000256" key="2">
    <source>
        <dbReference type="PIRSR" id="PIRSR601310-3"/>
    </source>
</evidence>
<evidence type="ECO:0000259" key="4">
    <source>
        <dbReference type="PROSITE" id="PS51084"/>
    </source>
</evidence>
<dbReference type="Proteomes" id="UP000177885">
    <property type="component" value="Unassembled WGS sequence"/>
</dbReference>
<comment type="caution">
    <text evidence="5">The sequence shown here is derived from an EMBL/GenBank/DDBJ whole genome shotgun (WGS) entry which is preliminary data.</text>
</comment>
<proteinExistence type="predicted"/>
<dbReference type="GO" id="GO:0047627">
    <property type="term" value="F:adenylylsulfatase activity"/>
    <property type="evidence" value="ECO:0007669"/>
    <property type="project" value="TreeGrafter"/>
</dbReference>
<dbReference type="Gene3D" id="3.30.428.10">
    <property type="entry name" value="HIT-like"/>
    <property type="match status" value="1"/>
</dbReference>
<feature type="domain" description="HIT" evidence="4">
    <location>
        <begin position="5"/>
        <end position="112"/>
    </location>
</feature>